<protein>
    <submittedName>
        <fullName evidence="2">Uncharacterized protein</fullName>
    </submittedName>
</protein>
<feature type="region of interest" description="Disordered" evidence="1">
    <location>
        <begin position="1"/>
        <end position="61"/>
    </location>
</feature>
<dbReference type="EMBL" id="JAWDJR010000022">
    <property type="protein sequence ID" value="KAK9953697.1"/>
    <property type="molecule type" value="Genomic_DNA"/>
</dbReference>
<evidence type="ECO:0000256" key="1">
    <source>
        <dbReference type="SAM" id="MobiDB-lite"/>
    </source>
</evidence>
<dbReference type="AlphaFoldDB" id="A0AAW1YYN1"/>
<comment type="caution">
    <text evidence="2">The sequence shown here is derived from an EMBL/GenBank/DDBJ whole genome shotgun (WGS) entry which is preliminary data.</text>
</comment>
<gene>
    <name evidence="2" type="ORF">ABG768_015826</name>
</gene>
<dbReference type="Proteomes" id="UP001479290">
    <property type="component" value="Unassembled WGS sequence"/>
</dbReference>
<evidence type="ECO:0000313" key="3">
    <source>
        <dbReference type="Proteomes" id="UP001479290"/>
    </source>
</evidence>
<name>A0AAW1YYN1_CULAL</name>
<accession>A0AAW1YYN1</accession>
<reference evidence="2 3" key="1">
    <citation type="submission" date="2024-05" db="EMBL/GenBank/DDBJ databases">
        <title>A high-quality chromosomal-level genome assembly of Topmouth culter (Culter alburnus).</title>
        <authorList>
            <person name="Zhao H."/>
        </authorList>
    </citation>
    <scope>NUCLEOTIDE SEQUENCE [LARGE SCALE GENOMIC DNA]</scope>
    <source>
        <strain evidence="2">CATC2023</strain>
        <tissue evidence="2">Muscle</tissue>
    </source>
</reference>
<feature type="non-terminal residue" evidence="2">
    <location>
        <position position="1"/>
    </location>
</feature>
<sequence length="61" mass="6298">ALGGSPRLSPSRGARVPPPGVRAAPAAARRPCPGGKAETFPPRARRWGSGRPRRAPLPPTP</sequence>
<feature type="compositionally biased region" description="Basic residues" evidence="1">
    <location>
        <begin position="43"/>
        <end position="54"/>
    </location>
</feature>
<keyword evidence="3" id="KW-1185">Reference proteome</keyword>
<feature type="compositionally biased region" description="Low complexity" evidence="1">
    <location>
        <begin position="9"/>
        <end position="31"/>
    </location>
</feature>
<organism evidence="2 3">
    <name type="scientific">Culter alburnus</name>
    <name type="common">Topmouth culter</name>
    <dbReference type="NCBI Taxonomy" id="194366"/>
    <lineage>
        <taxon>Eukaryota</taxon>
        <taxon>Metazoa</taxon>
        <taxon>Chordata</taxon>
        <taxon>Craniata</taxon>
        <taxon>Vertebrata</taxon>
        <taxon>Euteleostomi</taxon>
        <taxon>Actinopterygii</taxon>
        <taxon>Neopterygii</taxon>
        <taxon>Teleostei</taxon>
        <taxon>Ostariophysi</taxon>
        <taxon>Cypriniformes</taxon>
        <taxon>Xenocyprididae</taxon>
        <taxon>Xenocypridinae</taxon>
        <taxon>Culter</taxon>
    </lineage>
</organism>
<evidence type="ECO:0000313" key="2">
    <source>
        <dbReference type="EMBL" id="KAK9953697.1"/>
    </source>
</evidence>
<proteinExistence type="predicted"/>